<accession>A0A6V7U153</accession>
<dbReference type="AlphaFoldDB" id="A0A6V7U153"/>
<protein>
    <submittedName>
        <fullName evidence="1">Uncharacterized protein</fullName>
    </submittedName>
</protein>
<evidence type="ECO:0000313" key="2">
    <source>
        <dbReference type="Proteomes" id="UP000580250"/>
    </source>
</evidence>
<sequence>MSVIESPGHLLVVLDAYLSLKGFDRLCRKLNGVIEAKEFLKELVSRQSDFFIR</sequence>
<proteinExistence type="predicted"/>
<dbReference type="Proteomes" id="UP000580250">
    <property type="component" value="Unassembled WGS sequence"/>
</dbReference>
<comment type="caution">
    <text evidence="1">The sequence shown here is derived from an EMBL/GenBank/DDBJ whole genome shotgun (WGS) entry which is preliminary data.</text>
</comment>
<gene>
    <name evidence="1" type="ORF">MENT_LOCUS7066</name>
</gene>
<dbReference type="EMBL" id="CAJEWN010000028">
    <property type="protein sequence ID" value="CAD2141953.1"/>
    <property type="molecule type" value="Genomic_DNA"/>
</dbReference>
<organism evidence="1 2">
    <name type="scientific">Meloidogyne enterolobii</name>
    <name type="common">Root-knot nematode worm</name>
    <name type="synonym">Meloidogyne mayaguensis</name>
    <dbReference type="NCBI Taxonomy" id="390850"/>
    <lineage>
        <taxon>Eukaryota</taxon>
        <taxon>Metazoa</taxon>
        <taxon>Ecdysozoa</taxon>
        <taxon>Nematoda</taxon>
        <taxon>Chromadorea</taxon>
        <taxon>Rhabditida</taxon>
        <taxon>Tylenchina</taxon>
        <taxon>Tylenchomorpha</taxon>
        <taxon>Tylenchoidea</taxon>
        <taxon>Meloidogynidae</taxon>
        <taxon>Meloidogyninae</taxon>
        <taxon>Meloidogyne</taxon>
    </lineage>
</organism>
<name>A0A6V7U153_MELEN</name>
<evidence type="ECO:0000313" key="1">
    <source>
        <dbReference type="EMBL" id="CAD2141953.1"/>
    </source>
</evidence>
<reference evidence="1 2" key="1">
    <citation type="submission" date="2020-08" db="EMBL/GenBank/DDBJ databases">
        <authorList>
            <person name="Koutsovoulos G."/>
            <person name="Danchin GJ E."/>
        </authorList>
    </citation>
    <scope>NUCLEOTIDE SEQUENCE [LARGE SCALE GENOMIC DNA]</scope>
</reference>